<proteinExistence type="inferred from homology"/>
<feature type="transmembrane region" description="Helical" evidence="7">
    <location>
        <begin position="428"/>
        <end position="448"/>
    </location>
</feature>
<dbReference type="EMBL" id="CP023819">
    <property type="protein sequence ID" value="ATL90263.1"/>
    <property type="molecule type" value="Genomic_DNA"/>
</dbReference>
<evidence type="ECO:0000259" key="8">
    <source>
        <dbReference type="Pfam" id="PF02554"/>
    </source>
</evidence>
<organism evidence="9 10">
    <name type="scientific">Faecalibacterium prausnitzii</name>
    <dbReference type="NCBI Taxonomy" id="853"/>
    <lineage>
        <taxon>Bacteria</taxon>
        <taxon>Bacillati</taxon>
        <taxon>Bacillota</taxon>
        <taxon>Clostridia</taxon>
        <taxon>Eubacteriales</taxon>
        <taxon>Oscillospiraceae</taxon>
        <taxon>Faecalibacterium</taxon>
    </lineage>
</organism>
<feature type="transmembrane region" description="Helical" evidence="7">
    <location>
        <begin position="158"/>
        <end position="179"/>
    </location>
</feature>
<protein>
    <submittedName>
        <fullName evidence="9">Carbon starvation protein A</fullName>
    </submittedName>
</protein>
<comment type="subcellular location">
    <subcellularLocation>
        <location evidence="1">Cell membrane</location>
        <topology evidence="1">Multi-pass membrane protein</topology>
    </subcellularLocation>
</comment>
<dbReference type="AlphaFoldDB" id="A0A291TAP8"/>
<evidence type="ECO:0000256" key="5">
    <source>
        <dbReference type="ARBA" id="ARBA00022989"/>
    </source>
</evidence>
<feature type="transmembrane region" description="Helical" evidence="7">
    <location>
        <begin position="401"/>
        <end position="421"/>
    </location>
</feature>
<evidence type="ECO:0000256" key="6">
    <source>
        <dbReference type="ARBA" id="ARBA00023136"/>
    </source>
</evidence>
<gene>
    <name evidence="9" type="ORF">CRH10_08105</name>
</gene>
<dbReference type="InterPro" id="IPR051605">
    <property type="entry name" value="CstA"/>
</dbReference>
<feature type="transmembrane region" description="Helical" evidence="7">
    <location>
        <begin position="328"/>
        <end position="352"/>
    </location>
</feature>
<evidence type="ECO:0000256" key="1">
    <source>
        <dbReference type="ARBA" id="ARBA00004651"/>
    </source>
</evidence>
<accession>A0A291TAP8</accession>
<feature type="transmembrane region" description="Helical" evidence="7">
    <location>
        <begin position="233"/>
        <end position="251"/>
    </location>
</feature>
<feature type="transmembrane region" description="Helical" evidence="7">
    <location>
        <begin position="373"/>
        <end position="395"/>
    </location>
</feature>
<evidence type="ECO:0000256" key="4">
    <source>
        <dbReference type="ARBA" id="ARBA00022692"/>
    </source>
</evidence>
<feature type="transmembrane region" description="Helical" evidence="7">
    <location>
        <begin position="271"/>
        <end position="297"/>
    </location>
</feature>
<keyword evidence="3" id="KW-1003">Cell membrane</keyword>
<name>A0A291TAP8_9FIRM</name>
<keyword evidence="4 7" id="KW-0812">Transmembrane</keyword>
<evidence type="ECO:0000256" key="2">
    <source>
        <dbReference type="ARBA" id="ARBA00007755"/>
    </source>
</evidence>
<dbReference type="GO" id="GO:0009267">
    <property type="term" value="P:cellular response to starvation"/>
    <property type="evidence" value="ECO:0007669"/>
    <property type="project" value="InterPro"/>
</dbReference>
<evidence type="ECO:0000313" key="10">
    <source>
        <dbReference type="Proteomes" id="UP000223709"/>
    </source>
</evidence>
<evidence type="ECO:0000256" key="3">
    <source>
        <dbReference type="ARBA" id="ARBA00022475"/>
    </source>
</evidence>
<feature type="domain" description="CstA N-terminal" evidence="8">
    <location>
        <begin position="5"/>
        <end position="143"/>
    </location>
</feature>
<dbReference type="PANTHER" id="PTHR30252">
    <property type="entry name" value="INNER MEMBRANE PEPTIDE TRANSPORTER"/>
    <property type="match status" value="1"/>
</dbReference>
<comment type="similarity">
    <text evidence="2">Belongs to the peptide transporter carbon starvation (CstA) (TC 2.A.114) family.</text>
</comment>
<feature type="domain" description="CstA N-terminal" evidence="8">
    <location>
        <begin position="304"/>
        <end position="443"/>
    </location>
</feature>
<dbReference type="GO" id="GO:0005886">
    <property type="term" value="C:plasma membrane"/>
    <property type="evidence" value="ECO:0007669"/>
    <property type="project" value="UniProtKB-SubCell"/>
</dbReference>
<reference evidence="9 10" key="1">
    <citation type="submission" date="2017-10" db="EMBL/GenBank/DDBJ databases">
        <title>Complete Genome Sequence of Faecalibacterium prausnitzii isolated from the gut of healthy adult Indian.</title>
        <authorList>
            <person name="Bag S."/>
            <person name="Ghosh T.S."/>
            <person name="Das B."/>
        </authorList>
    </citation>
    <scope>NUCLEOTIDE SEQUENCE [LARGE SCALE GENOMIC DNA]</scope>
    <source>
        <strain evidence="9 10">Indica</strain>
    </source>
</reference>
<feature type="domain" description="CstA N-terminal" evidence="8">
    <location>
        <begin position="164"/>
        <end position="294"/>
    </location>
</feature>
<dbReference type="RefSeq" id="WP_098924055.1">
    <property type="nucleotide sequence ID" value="NZ_CP023819.1"/>
</dbReference>
<feature type="transmembrane region" description="Helical" evidence="7">
    <location>
        <begin position="128"/>
        <end position="152"/>
    </location>
</feature>
<dbReference type="Pfam" id="PF02554">
    <property type="entry name" value="CstA"/>
    <property type="match status" value="3"/>
</dbReference>
<dbReference type="PANTHER" id="PTHR30252:SF4">
    <property type="entry name" value="CARBON STARVATION"/>
    <property type="match status" value="1"/>
</dbReference>
<feature type="transmembrane region" description="Helical" evidence="7">
    <location>
        <begin position="74"/>
        <end position="97"/>
    </location>
</feature>
<evidence type="ECO:0000313" key="9">
    <source>
        <dbReference type="EMBL" id="ATL90263.1"/>
    </source>
</evidence>
<keyword evidence="6 7" id="KW-0472">Membrane</keyword>
<keyword evidence="5 7" id="KW-1133">Transmembrane helix</keyword>
<dbReference type="Proteomes" id="UP000223709">
    <property type="component" value="Chromosome"/>
</dbReference>
<dbReference type="InterPro" id="IPR003706">
    <property type="entry name" value="CstA_N"/>
</dbReference>
<evidence type="ECO:0000256" key="7">
    <source>
        <dbReference type="SAM" id="Phobius"/>
    </source>
</evidence>
<feature type="transmembrane region" description="Helical" evidence="7">
    <location>
        <begin position="468"/>
        <end position="491"/>
    </location>
</feature>
<feature type="transmembrane region" description="Helical" evidence="7">
    <location>
        <begin position="191"/>
        <end position="213"/>
    </location>
</feature>
<sequence length="501" mass="54387">MISFLLCLALLIIGYFVYGKIVDNTFGPDDRETPAVRINDGVDYVVMPQWKLFLVQLLNIAGLGPIFGALQGALWGPVVFLWITFGTIFAGGVHDYFSGMMSERNDGASIAEVTGRYLGPVMQNIMRVFSVVLLIMVGTVFAVGPAGLIVTLCKNGGMSGLLTTTLFWLIIILAYYFIATFISIDAIIGKIYPLFGICLIIMAVGVIFGIFTNPAYTIPEIWANFSNMHPSNTPIWSFMFITVACGAISGFHSTQSPLMARCMKSEKQGHFVFYGAMVSEGVIALIWAAAGCALYTITDGKMVGLAEALAAGQSAAIYDVCLKTMGKVGVALAMIGVVICPITSGDTAFRSARLTLSDWLKIDQDSYANRLKLCIPVLGVGAFLGIGNALGFINYTVIWRYFSWTNQTLAMIVLWAASMYLFKEKKNFWITAVPATFMSAVSCTYFVLAPECLGKMINTYADGKLVAYNTAVAYPIGIVFAIAMLALFIYATKKNTEKKAA</sequence>